<evidence type="ECO:0000313" key="1">
    <source>
        <dbReference type="EMBL" id="MCQ8117281.1"/>
    </source>
</evidence>
<reference evidence="1 2" key="1">
    <citation type="submission" date="2022-07" db="EMBL/GenBank/DDBJ databases">
        <title>Methylomonas rivi sp. nov., Methylomonas rosea sp. nov., Methylomonas aureus sp. nov. and Methylomonas subterranea sp. nov., four novel methanotrophs isolated from a freshwater creek and the deep terrestrial subsurface.</title>
        <authorList>
            <person name="Abin C."/>
            <person name="Sankaranarayanan K."/>
            <person name="Garner C."/>
            <person name="Sindelar R."/>
            <person name="Kotary K."/>
            <person name="Garner R."/>
            <person name="Barclay S."/>
            <person name="Lawson P."/>
            <person name="Krumholz L."/>
        </authorList>
    </citation>
    <scope>NUCLEOTIDE SEQUENCE [LARGE SCALE GENOMIC DNA]</scope>
    <source>
        <strain evidence="1 2">WSC-7</strain>
    </source>
</reference>
<proteinExistence type="predicted"/>
<accession>A0ABT1TR78</accession>
<evidence type="ECO:0000313" key="2">
    <source>
        <dbReference type="Proteomes" id="UP001524570"/>
    </source>
</evidence>
<name>A0ABT1TR78_9GAMM</name>
<dbReference type="NCBIfam" id="TIGR04325">
    <property type="entry name" value="MTase_LIC12133"/>
    <property type="match status" value="1"/>
</dbReference>
<dbReference type="GO" id="GO:0008168">
    <property type="term" value="F:methyltransferase activity"/>
    <property type="evidence" value="ECO:0007669"/>
    <property type="project" value="UniProtKB-KW"/>
</dbReference>
<dbReference type="Proteomes" id="UP001524570">
    <property type="component" value="Unassembled WGS sequence"/>
</dbReference>
<dbReference type="EC" id="2.1.1.-" evidence="1"/>
<comment type="caution">
    <text evidence="1">The sequence shown here is derived from an EMBL/GenBank/DDBJ whole genome shotgun (WGS) entry which is preliminary data.</text>
</comment>
<dbReference type="GO" id="GO:0032259">
    <property type="term" value="P:methylation"/>
    <property type="evidence" value="ECO:0007669"/>
    <property type="project" value="UniProtKB-KW"/>
</dbReference>
<keyword evidence="1" id="KW-0489">Methyltransferase</keyword>
<organism evidence="1 2">
    <name type="scientific">Methylomonas rosea</name>
    <dbReference type="NCBI Taxonomy" id="2952227"/>
    <lineage>
        <taxon>Bacteria</taxon>
        <taxon>Pseudomonadati</taxon>
        <taxon>Pseudomonadota</taxon>
        <taxon>Gammaproteobacteria</taxon>
        <taxon>Methylococcales</taxon>
        <taxon>Methylococcaceae</taxon>
        <taxon>Methylomonas</taxon>
    </lineage>
</organism>
<dbReference type="InterPro" id="IPR027612">
    <property type="entry name" value="Put_MTase_LIC12133"/>
</dbReference>
<dbReference type="RefSeq" id="WP_256606430.1">
    <property type="nucleotide sequence ID" value="NZ_JANIBL010000018.1"/>
</dbReference>
<keyword evidence="1" id="KW-0808">Transferase</keyword>
<sequence>MKSHNKFFKKFLPPVLIRKFNRYFGGGIVFDDAGSAWDDAALLCTGYNADDILKKTLDATLTVKRGDALFERDSVLFYNVDFNWPGLSGLMWAAALAGGKLNVLDFGGALGSSYFQHLVILNTISNVRWNVVEQAHYVEAGRTHIQDDVLRFYYSIDECLIENKPNVIILSSVLQYLEFPFDVIRKLPFIGASILIIDRTPFSNTTQDRIFIQRVPPSIYNASYPMWVFSASAFMNIINQDWCSLGTIRCPEGTVYSNKGFEFSFQGMLLQLRES</sequence>
<gene>
    <name evidence="1" type="ORF">NP589_07580</name>
</gene>
<dbReference type="EMBL" id="JANIBL010000018">
    <property type="protein sequence ID" value="MCQ8117281.1"/>
    <property type="molecule type" value="Genomic_DNA"/>
</dbReference>
<keyword evidence="2" id="KW-1185">Reference proteome</keyword>
<protein>
    <submittedName>
        <fullName evidence="1">Methyltransferase, TIGR04325 family</fullName>
        <ecNumber evidence="1">2.1.1.-</ecNumber>
    </submittedName>
</protein>